<accession>F5RGG5</accession>
<keyword evidence="3 6" id="KW-0489">Methyltransferase</keyword>
<dbReference type="EMBL" id="AFHG01000057">
    <property type="protein sequence ID" value="EGK70357.1"/>
    <property type="molecule type" value="Genomic_DNA"/>
</dbReference>
<dbReference type="InterPro" id="IPR029063">
    <property type="entry name" value="SAM-dependent_MTases_sf"/>
</dbReference>
<dbReference type="NCBIfam" id="TIGR00138">
    <property type="entry name" value="rsmG_gidB"/>
    <property type="match status" value="1"/>
</dbReference>
<feature type="binding site" evidence="6">
    <location>
        <position position="142"/>
    </location>
    <ligand>
        <name>S-adenosyl-L-methionine</name>
        <dbReference type="ChEBI" id="CHEBI:59789"/>
    </ligand>
</feature>
<comment type="function">
    <text evidence="6">Specifically methylates the N7 position of guanine in position 527 of 16S rRNA.</text>
</comment>
<dbReference type="GO" id="GO:0005829">
    <property type="term" value="C:cytosol"/>
    <property type="evidence" value="ECO:0007669"/>
    <property type="project" value="TreeGrafter"/>
</dbReference>
<comment type="subcellular location">
    <subcellularLocation>
        <location evidence="6">Cytoplasm</location>
    </subcellularLocation>
</comment>
<dbReference type="STRING" id="1000565.METUNv1_03262"/>
<evidence type="ECO:0000313" key="8">
    <source>
        <dbReference type="Proteomes" id="UP000005019"/>
    </source>
</evidence>
<dbReference type="PANTHER" id="PTHR31760:SF0">
    <property type="entry name" value="S-ADENOSYL-L-METHIONINE-DEPENDENT METHYLTRANSFERASES SUPERFAMILY PROTEIN"/>
    <property type="match status" value="1"/>
</dbReference>
<comment type="catalytic activity">
    <reaction evidence="6">
        <text>guanosine(527) in 16S rRNA + S-adenosyl-L-methionine = N(7)-methylguanosine(527) in 16S rRNA + S-adenosyl-L-homocysteine</text>
        <dbReference type="Rhea" id="RHEA:42732"/>
        <dbReference type="Rhea" id="RHEA-COMP:10209"/>
        <dbReference type="Rhea" id="RHEA-COMP:10210"/>
        <dbReference type="ChEBI" id="CHEBI:57856"/>
        <dbReference type="ChEBI" id="CHEBI:59789"/>
        <dbReference type="ChEBI" id="CHEBI:74269"/>
        <dbReference type="ChEBI" id="CHEBI:74480"/>
        <dbReference type="EC" id="2.1.1.170"/>
    </reaction>
</comment>
<dbReference type="InterPro" id="IPR003682">
    <property type="entry name" value="rRNA_ssu_MeTfrase_G"/>
</dbReference>
<keyword evidence="5 6" id="KW-0949">S-adenosyl-L-methionine</keyword>
<dbReference type="PANTHER" id="PTHR31760">
    <property type="entry name" value="S-ADENOSYL-L-METHIONINE-DEPENDENT METHYLTRANSFERASES SUPERFAMILY PROTEIN"/>
    <property type="match status" value="1"/>
</dbReference>
<reference evidence="7 8" key="1">
    <citation type="journal article" date="2011" name="J. Bacteriol.">
        <title>Genome sequence of Methyloversatilis universalis FAM5T, a methylotrophic representative of the order Rhodocyclales.</title>
        <authorList>
            <person name="Kittichotirat W."/>
            <person name="Good N.M."/>
            <person name="Hall R."/>
            <person name="Bringel F."/>
            <person name="Lajus A."/>
            <person name="Medigue C."/>
            <person name="Smalley N.E."/>
            <person name="Beck D."/>
            <person name="Bumgarner R."/>
            <person name="Vuilleumier S."/>
            <person name="Kalyuzhnaya M.G."/>
        </authorList>
    </citation>
    <scope>NUCLEOTIDE SEQUENCE [LARGE SCALE GENOMIC DNA]</scope>
    <source>
        <strain evidence="8">ATCC BAA-1314 / JCM 13912 / FAM5</strain>
    </source>
</reference>
<comment type="caution">
    <text evidence="7">The sequence shown here is derived from an EMBL/GenBank/DDBJ whole genome shotgun (WGS) entry which is preliminary data.</text>
</comment>
<evidence type="ECO:0000256" key="4">
    <source>
        <dbReference type="ARBA" id="ARBA00022679"/>
    </source>
</evidence>
<dbReference type="HAMAP" id="MF_00074">
    <property type="entry name" value="16SrRNA_methyltr_G"/>
    <property type="match status" value="1"/>
</dbReference>
<keyword evidence="1 6" id="KW-0963">Cytoplasm</keyword>
<evidence type="ECO:0000313" key="7">
    <source>
        <dbReference type="EMBL" id="EGK70357.1"/>
    </source>
</evidence>
<dbReference type="CDD" id="cd02440">
    <property type="entry name" value="AdoMet_MTases"/>
    <property type="match status" value="1"/>
</dbReference>
<dbReference type="PIRSF" id="PIRSF003078">
    <property type="entry name" value="GidB"/>
    <property type="match status" value="1"/>
</dbReference>
<dbReference type="Pfam" id="PF02527">
    <property type="entry name" value="GidB"/>
    <property type="match status" value="1"/>
</dbReference>
<comment type="similarity">
    <text evidence="6">Belongs to the methyltransferase superfamily. RNA methyltransferase RsmG family.</text>
</comment>
<comment type="caution">
    <text evidence="6">Lacks conserved residue(s) required for the propagation of feature annotation.</text>
</comment>
<dbReference type="RefSeq" id="WP_008063549.1">
    <property type="nucleotide sequence ID" value="NZ_AFHG01000057.1"/>
</dbReference>
<gene>
    <name evidence="6" type="primary">rsmG</name>
    <name evidence="7" type="ORF">METUNv1_03262</name>
</gene>
<feature type="binding site" evidence="6">
    <location>
        <position position="76"/>
    </location>
    <ligand>
        <name>S-adenosyl-L-methionine</name>
        <dbReference type="ChEBI" id="CHEBI:59789"/>
    </ligand>
</feature>
<name>F5RGG5_METUF</name>
<dbReference type="Gene3D" id="3.40.50.150">
    <property type="entry name" value="Vaccinia Virus protein VP39"/>
    <property type="match status" value="1"/>
</dbReference>
<evidence type="ECO:0000256" key="6">
    <source>
        <dbReference type="HAMAP-Rule" id="MF_00074"/>
    </source>
</evidence>
<proteinExistence type="inferred from homology"/>
<dbReference type="EC" id="2.1.1.170" evidence="6"/>
<evidence type="ECO:0000256" key="5">
    <source>
        <dbReference type="ARBA" id="ARBA00022691"/>
    </source>
</evidence>
<evidence type="ECO:0000256" key="3">
    <source>
        <dbReference type="ARBA" id="ARBA00022603"/>
    </source>
</evidence>
<dbReference type="OrthoDB" id="9808773at2"/>
<dbReference type="eggNOG" id="COG0357">
    <property type="taxonomic scope" value="Bacteria"/>
</dbReference>
<keyword evidence="8" id="KW-1185">Reference proteome</keyword>
<evidence type="ECO:0000256" key="2">
    <source>
        <dbReference type="ARBA" id="ARBA00022552"/>
    </source>
</evidence>
<dbReference type="Proteomes" id="UP000005019">
    <property type="component" value="Unassembled WGS sequence"/>
</dbReference>
<feature type="binding site" evidence="6">
    <location>
        <begin position="127"/>
        <end position="128"/>
    </location>
    <ligand>
        <name>S-adenosyl-L-methionine</name>
        <dbReference type="ChEBI" id="CHEBI:59789"/>
    </ligand>
</feature>
<dbReference type="SUPFAM" id="SSF53335">
    <property type="entry name" value="S-adenosyl-L-methionine-dependent methyltransferases"/>
    <property type="match status" value="1"/>
</dbReference>
<sequence length="213" mass="23285">MTLQNELDAGLAALDLPLTATARTRLLRYIALMAKWNAVYNLTAIREESRMLTHHLLDALSVARFIPEGATLVDIGSGGGVPGIPLAIARPDLSVLSIEPNSKKASFQQQARIDLGIENFEVQTARAEAVNLPEGRDFIISRAFGDLADFIKVAGHLLKPEGRMLAMKGVYPDEEVRAIPKGWSLLRSEELQVPGVEGARHLLWLARELQSDG</sequence>
<protein>
    <recommendedName>
        <fullName evidence="6">Ribosomal RNA small subunit methyltransferase G</fullName>
        <ecNumber evidence="6">2.1.1.170</ecNumber>
    </recommendedName>
    <alternativeName>
        <fullName evidence="6">16S rRNA 7-methylguanosine methyltransferase</fullName>
        <shortName evidence="6">16S rRNA m7G methyltransferase</shortName>
    </alternativeName>
</protein>
<evidence type="ECO:0000256" key="1">
    <source>
        <dbReference type="ARBA" id="ARBA00022490"/>
    </source>
</evidence>
<dbReference type="AlphaFoldDB" id="F5RGG5"/>
<organism evidence="7 8">
    <name type="scientific">Methyloversatilis universalis (strain ATCC BAA-1314 / DSM 25237 / JCM 13912 / CCUG 52030 / FAM5)</name>
    <dbReference type="NCBI Taxonomy" id="1000565"/>
    <lineage>
        <taxon>Bacteria</taxon>
        <taxon>Pseudomonadati</taxon>
        <taxon>Pseudomonadota</taxon>
        <taxon>Betaproteobacteria</taxon>
        <taxon>Nitrosomonadales</taxon>
        <taxon>Sterolibacteriaceae</taxon>
        <taxon>Methyloversatilis</taxon>
    </lineage>
</organism>
<dbReference type="GO" id="GO:0070043">
    <property type="term" value="F:rRNA (guanine-N7-)-methyltransferase activity"/>
    <property type="evidence" value="ECO:0007669"/>
    <property type="project" value="UniProtKB-UniRule"/>
</dbReference>
<keyword evidence="2 6" id="KW-0698">rRNA processing</keyword>
<keyword evidence="4 6" id="KW-0808">Transferase</keyword>